<dbReference type="EMBL" id="KJ776828">
    <property type="protein sequence ID" value="AIA19591.1"/>
    <property type="molecule type" value="Genomic_DNA"/>
</dbReference>
<accession>A0A059STX5</accession>
<proteinExistence type="predicted"/>
<accession>A0A023I865</accession>
<gene>
    <name evidence="1" type="primary">orf62</name>
</gene>
<evidence type="ECO:0000313" key="2">
    <source>
        <dbReference type="EMBL" id="AHB35011.1"/>
    </source>
</evidence>
<dbReference type="EMBL" id="KJ776835">
    <property type="protein sequence ID" value="AIA21054.1"/>
    <property type="molecule type" value="Genomic_DNA"/>
</dbReference>
<protein>
    <submittedName>
        <fullName evidence="1">Hypothetical chloroplast protein 62</fullName>
    </submittedName>
</protein>
<keyword evidence="1" id="KW-0934">Plastid</keyword>
<organism evidence="1">
    <name type="scientific">Pyropia perforata</name>
    <name type="common">Red alga</name>
    <name type="synonym">Porphyra perforata</name>
    <dbReference type="NCBI Taxonomy" id="182771"/>
    <lineage>
        <taxon>Eukaryota</taxon>
        <taxon>Rhodophyta</taxon>
        <taxon>Bangiophyceae</taxon>
        <taxon>Bangiales</taxon>
        <taxon>Bangiaceae</taxon>
        <taxon>Pyropia</taxon>
    </lineage>
</organism>
<dbReference type="RefSeq" id="YP_009027517.1">
    <property type="nucleotide sequence ID" value="NC_024050.1"/>
</dbReference>
<dbReference type="AlphaFoldDB" id="A0A023I865"/>
<dbReference type="EMBL" id="KJ776827">
    <property type="protein sequence ID" value="AIA19382.1"/>
    <property type="molecule type" value="Genomic_DNA"/>
</dbReference>
<dbReference type="EMBL" id="KJ776830">
    <property type="protein sequence ID" value="AIA20009.1"/>
    <property type="molecule type" value="Genomic_DNA"/>
</dbReference>
<dbReference type="EMBL" id="KJ776833">
    <property type="protein sequence ID" value="AIA20636.1"/>
    <property type="molecule type" value="Genomic_DNA"/>
</dbReference>
<evidence type="ECO:0000313" key="1">
    <source>
        <dbReference type="EMBL" id="AGV01088.1"/>
    </source>
</evidence>
<dbReference type="GeneID" id="19221580"/>
<name>A0A023I865_PYRPE</name>
<reference evidence="1" key="1">
    <citation type="journal article" date="2014" name="Sci. Rep.">
        <title>Minimally destructive sampling of type specimens of Pyropia (Bangiales, Rhodophyta) recovers complete plastid and mitochondrial genomes.</title>
        <authorList>
            <person name="Hughey J.R."/>
            <person name="Gabrielson P.W."/>
            <person name="Rohmer L."/>
            <person name="Tortolani J."/>
            <person name="Silva M."/>
            <person name="Miller K.A."/>
            <person name="Young J.D."/>
            <person name="Martell C."/>
            <person name="Ruediger E."/>
        </authorList>
    </citation>
    <scope>NUCLEOTIDE SEQUENCE</scope>
    <source>
        <strain evidence="1">LD 13037</strain>
    </source>
</reference>
<dbReference type="EMBL" id="KJ776834">
    <property type="protein sequence ID" value="AIA20845.1"/>
    <property type="molecule type" value="Genomic_DNA"/>
</dbReference>
<sequence length="62" mass="7309">MNNKIQTKFNYVLLLSFATAIYGYKSYYETISKLLIKYEDSCRLVSDRHTAFIPIIILKKNL</sequence>
<dbReference type="EMBL" id="KJ776832">
    <property type="protein sequence ID" value="AIA20427.1"/>
    <property type="molecule type" value="Genomic_DNA"/>
</dbReference>
<dbReference type="EMBL" id="KF515972">
    <property type="protein sequence ID" value="AHB35011.1"/>
    <property type="molecule type" value="Genomic_DNA"/>
</dbReference>
<dbReference type="EMBL" id="KF515973">
    <property type="protein sequence ID" value="AHB35220.1"/>
    <property type="molecule type" value="Genomic_DNA"/>
</dbReference>
<dbReference type="EMBL" id="KC904971">
    <property type="protein sequence ID" value="AGV01088.1"/>
    <property type="molecule type" value="Genomic_DNA"/>
</dbReference>
<keyword evidence="2" id="KW-0150">Chloroplast</keyword>
<geneLocation type="plastid" evidence="1"/>